<proteinExistence type="inferred from homology"/>
<feature type="domain" description="VTT" evidence="7">
    <location>
        <begin position="84"/>
        <end position="198"/>
    </location>
</feature>
<evidence type="ECO:0000256" key="6">
    <source>
        <dbReference type="RuleBase" id="RU366058"/>
    </source>
</evidence>
<evidence type="ECO:0000256" key="3">
    <source>
        <dbReference type="ARBA" id="ARBA00022692"/>
    </source>
</evidence>
<dbReference type="AlphaFoldDB" id="A0AAW9RTT7"/>
<dbReference type="GO" id="GO:0005886">
    <property type="term" value="C:plasma membrane"/>
    <property type="evidence" value="ECO:0007669"/>
    <property type="project" value="UniProtKB-SubCell"/>
</dbReference>
<dbReference type="InterPro" id="IPR032816">
    <property type="entry name" value="VTT_dom"/>
</dbReference>
<name>A0AAW9RTT7_9HYPH</name>
<keyword evidence="3 6" id="KW-0812">Transmembrane</keyword>
<organism evidence="8 9">
    <name type="scientific">Microbaculum marinum</name>
    <dbReference type="NCBI Taxonomy" id="1764581"/>
    <lineage>
        <taxon>Bacteria</taxon>
        <taxon>Pseudomonadati</taxon>
        <taxon>Pseudomonadota</taxon>
        <taxon>Alphaproteobacteria</taxon>
        <taxon>Hyphomicrobiales</taxon>
        <taxon>Tepidamorphaceae</taxon>
        <taxon>Microbaculum</taxon>
    </lineage>
</organism>
<evidence type="ECO:0000259" key="7">
    <source>
        <dbReference type="Pfam" id="PF09335"/>
    </source>
</evidence>
<comment type="similarity">
    <text evidence="6">Belongs to the TVP38/TMEM64 family.</text>
</comment>
<evidence type="ECO:0000313" key="8">
    <source>
        <dbReference type="EMBL" id="MEJ8570906.1"/>
    </source>
</evidence>
<dbReference type="PANTHER" id="PTHR12677">
    <property type="entry name" value="GOLGI APPARATUS MEMBRANE PROTEIN TVP38-RELATED"/>
    <property type="match status" value="1"/>
</dbReference>
<feature type="transmembrane region" description="Helical" evidence="6">
    <location>
        <begin position="235"/>
        <end position="260"/>
    </location>
</feature>
<evidence type="ECO:0000256" key="2">
    <source>
        <dbReference type="ARBA" id="ARBA00022475"/>
    </source>
</evidence>
<reference evidence="8 9" key="1">
    <citation type="submission" date="2024-02" db="EMBL/GenBank/DDBJ databases">
        <title>Genome analysis and characterization of Microbaculum marinisediminis sp. nov., isolated from marine sediment.</title>
        <authorList>
            <person name="Du Z.-J."/>
            <person name="Ye Y.-Q."/>
            <person name="Zhang Z.-R."/>
            <person name="Yuan S.-M."/>
            <person name="Zhang X.-Y."/>
        </authorList>
    </citation>
    <scope>NUCLEOTIDE SEQUENCE [LARGE SCALE GENOMIC DNA]</scope>
    <source>
        <strain evidence="8 9">SDUM1044001</strain>
    </source>
</reference>
<feature type="transmembrane region" description="Helical" evidence="6">
    <location>
        <begin position="178"/>
        <end position="200"/>
    </location>
</feature>
<dbReference type="InterPro" id="IPR015414">
    <property type="entry name" value="TMEM64"/>
</dbReference>
<comment type="caution">
    <text evidence="8">The sequence shown here is derived from an EMBL/GenBank/DDBJ whole genome shotgun (WGS) entry which is preliminary data.</text>
</comment>
<feature type="transmembrane region" description="Helical" evidence="6">
    <location>
        <begin position="20"/>
        <end position="42"/>
    </location>
</feature>
<feature type="transmembrane region" description="Helical" evidence="6">
    <location>
        <begin position="149"/>
        <end position="171"/>
    </location>
</feature>
<gene>
    <name evidence="8" type="ORF">V3328_05450</name>
</gene>
<protein>
    <recommendedName>
        <fullName evidence="6">TVP38/TMEM64 family membrane protein</fullName>
    </recommendedName>
</protein>
<feature type="transmembrane region" description="Helical" evidence="6">
    <location>
        <begin position="62"/>
        <end position="87"/>
    </location>
</feature>
<feature type="transmembrane region" description="Helical" evidence="6">
    <location>
        <begin position="94"/>
        <end position="119"/>
    </location>
</feature>
<keyword evidence="2 6" id="KW-1003">Cell membrane</keyword>
<accession>A0AAW9RTT7</accession>
<evidence type="ECO:0000256" key="5">
    <source>
        <dbReference type="ARBA" id="ARBA00023136"/>
    </source>
</evidence>
<evidence type="ECO:0000256" key="4">
    <source>
        <dbReference type="ARBA" id="ARBA00022989"/>
    </source>
</evidence>
<dbReference type="PANTHER" id="PTHR12677:SF59">
    <property type="entry name" value="GOLGI APPARATUS MEMBRANE PROTEIN TVP38-RELATED"/>
    <property type="match status" value="1"/>
</dbReference>
<evidence type="ECO:0000313" key="9">
    <source>
        <dbReference type="Proteomes" id="UP001378188"/>
    </source>
</evidence>
<keyword evidence="9" id="KW-1185">Reference proteome</keyword>
<sequence>MTEDDRPADPARSRGTLRRWAPLAIILVLTAVAFGTGWHRSLTLDSLVAHERALRAFIDSNLFGALAIYALVYVLVVALSLPGGLILTLAGGYLFGWFLGGGLTVLAATAGAILIFLVARSSLGESLAERAGPRLAALREGFAANALNYLLFLRLVPIFPFWLVNIAPALLGVSLKTYVVGTFIGIVPGTFAFAFVGAGLDGVVDAQRASFETCMADASARGLDPASACDLGLDVAALVTPGLLAALAALGVLALIPIAAKKVLRRRSAR</sequence>
<comment type="subcellular location">
    <subcellularLocation>
        <location evidence="1 6">Cell membrane</location>
        <topology evidence="1 6">Multi-pass membrane protein</topology>
    </subcellularLocation>
</comment>
<dbReference type="Proteomes" id="UP001378188">
    <property type="component" value="Unassembled WGS sequence"/>
</dbReference>
<dbReference type="EMBL" id="JAZHOF010000002">
    <property type="protein sequence ID" value="MEJ8570906.1"/>
    <property type="molecule type" value="Genomic_DNA"/>
</dbReference>
<evidence type="ECO:0000256" key="1">
    <source>
        <dbReference type="ARBA" id="ARBA00004651"/>
    </source>
</evidence>
<keyword evidence="4 6" id="KW-1133">Transmembrane helix</keyword>
<dbReference type="Pfam" id="PF09335">
    <property type="entry name" value="VTT_dom"/>
    <property type="match status" value="1"/>
</dbReference>
<keyword evidence="5 6" id="KW-0472">Membrane</keyword>
<dbReference type="RefSeq" id="WP_340328602.1">
    <property type="nucleotide sequence ID" value="NZ_JAZHOF010000002.1"/>
</dbReference>